<dbReference type="GO" id="GO:0006006">
    <property type="term" value="P:glucose metabolic process"/>
    <property type="evidence" value="ECO:0007669"/>
    <property type="project" value="TreeGrafter"/>
</dbReference>
<keyword evidence="5" id="KW-1185">Reference proteome</keyword>
<dbReference type="Pfam" id="PF01263">
    <property type="entry name" value="Aldose_epim"/>
    <property type="match status" value="1"/>
</dbReference>
<reference evidence="4 5" key="1">
    <citation type="journal article" date="2016" name="Int. J. Syst. Evol. Microbiol.">
        <title>Panacibacter ginsenosidivorans gen. nov., sp. nov., with ginsenoside converting activity isolated from soil of a ginseng field.</title>
        <authorList>
            <person name="Siddiqi M.Z."/>
            <person name="Muhammad Shafi S."/>
            <person name="Choi K.D."/>
            <person name="Im W.T."/>
        </authorList>
    </citation>
    <scope>NUCLEOTIDE SEQUENCE [LARGE SCALE GENOMIC DNA]</scope>
    <source>
        <strain evidence="4 5">Gsoil1550</strain>
    </source>
</reference>
<evidence type="ECO:0000256" key="1">
    <source>
        <dbReference type="ARBA" id="ARBA00001913"/>
    </source>
</evidence>
<dbReference type="InterPro" id="IPR008183">
    <property type="entry name" value="Aldose_1/G6P_1-epimerase"/>
</dbReference>
<protein>
    <submittedName>
        <fullName evidence="4">Aldose 1-epimerase</fullName>
    </submittedName>
</protein>
<proteinExistence type="predicted"/>
<dbReference type="KEGG" id="pgin:FRZ67_14625"/>
<dbReference type="PANTHER" id="PTHR10091">
    <property type="entry name" value="ALDOSE-1-EPIMERASE"/>
    <property type="match status" value="1"/>
</dbReference>
<dbReference type="GO" id="GO:0033499">
    <property type="term" value="P:galactose catabolic process via UDP-galactose, Leloir pathway"/>
    <property type="evidence" value="ECO:0007669"/>
    <property type="project" value="TreeGrafter"/>
</dbReference>
<accession>A0A5B8VAF6</accession>
<dbReference type="GO" id="GO:0004034">
    <property type="term" value="F:aldose 1-epimerase activity"/>
    <property type="evidence" value="ECO:0007669"/>
    <property type="project" value="TreeGrafter"/>
</dbReference>
<comment type="cofactor">
    <cofactor evidence="1">
        <name>Ca(2+)</name>
        <dbReference type="ChEBI" id="CHEBI:29108"/>
    </cofactor>
</comment>
<dbReference type="Proteomes" id="UP000321533">
    <property type="component" value="Chromosome"/>
</dbReference>
<sequence length="312" mass="34670">MAFSVSIEEKGNSKVITLSDDVTGCKAELYSFGALLNKFSTTGSVNVIDGFTSVADAQQNIAKGFKSTKLSPFVCRLTKGEYKFNNSSYKIDKFYMGDSAIHGLLFDQEFAVRNTGADNEKAFSVFHYQYNKKNEGYPFSFAVEIIYTLTANNNLSLTTKITNTGNTDMPLSDGWHPYFTLGSAVDELDVQFNSKRMVEFDDKLVPTGNYLPYDHFNEMKKFGDTFLDNCFELNETGTVACTLKNSSNGLQLNIIPSAAYPYLQIYTPPHRNSIAIENLSSVPDAFNNGIGLIIAKPGKTYSFETTYQLVVN</sequence>
<evidence type="ECO:0000313" key="5">
    <source>
        <dbReference type="Proteomes" id="UP000321533"/>
    </source>
</evidence>
<evidence type="ECO:0000256" key="3">
    <source>
        <dbReference type="ARBA" id="ARBA00022837"/>
    </source>
</evidence>
<dbReference type="PANTHER" id="PTHR10091:SF0">
    <property type="entry name" value="GALACTOSE MUTAROTASE"/>
    <property type="match status" value="1"/>
</dbReference>
<dbReference type="CDD" id="cd01081">
    <property type="entry name" value="Aldose_epim"/>
    <property type="match status" value="1"/>
</dbReference>
<name>A0A5B8VAF6_9BACT</name>
<keyword evidence="3" id="KW-0106">Calcium</keyword>
<dbReference type="EMBL" id="CP042435">
    <property type="protein sequence ID" value="QEC68480.1"/>
    <property type="molecule type" value="Genomic_DNA"/>
</dbReference>
<organism evidence="4 5">
    <name type="scientific">Panacibacter ginsenosidivorans</name>
    <dbReference type="NCBI Taxonomy" id="1813871"/>
    <lineage>
        <taxon>Bacteria</taxon>
        <taxon>Pseudomonadati</taxon>
        <taxon>Bacteroidota</taxon>
        <taxon>Chitinophagia</taxon>
        <taxon>Chitinophagales</taxon>
        <taxon>Chitinophagaceae</taxon>
        <taxon>Panacibacter</taxon>
    </lineage>
</organism>
<dbReference type="OrthoDB" id="9808779at2"/>
<dbReference type="AlphaFoldDB" id="A0A5B8VAF6"/>
<dbReference type="GO" id="GO:0030246">
    <property type="term" value="F:carbohydrate binding"/>
    <property type="evidence" value="ECO:0007669"/>
    <property type="project" value="InterPro"/>
</dbReference>
<dbReference type="Gene3D" id="2.70.98.10">
    <property type="match status" value="1"/>
</dbReference>
<evidence type="ECO:0000256" key="2">
    <source>
        <dbReference type="ARBA" id="ARBA00011245"/>
    </source>
</evidence>
<dbReference type="SUPFAM" id="SSF74650">
    <property type="entry name" value="Galactose mutarotase-like"/>
    <property type="match status" value="1"/>
</dbReference>
<gene>
    <name evidence="4" type="ORF">FRZ67_14625</name>
</gene>
<evidence type="ECO:0000313" key="4">
    <source>
        <dbReference type="EMBL" id="QEC68480.1"/>
    </source>
</evidence>
<comment type="subunit">
    <text evidence="2">Monomer.</text>
</comment>
<dbReference type="InterPro" id="IPR011013">
    <property type="entry name" value="Gal_mutarotase_sf_dom"/>
</dbReference>
<dbReference type="InterPro" id="IPR014718">
    <property type="entry name" value="GH-type_carb-bd"/>
</dbReference>
<dbReference type="RefSeq" id="WP_147190527.1">
    <property type="nucleotide sequence ID" value="NZ_CP042435.1"/>
</dbReference>